<dbReference type="CDD" id="cd12797">
    <property type="entry name" value="M23_peptidase"/>
    <property type="match status" value="1"/>
</dbReference>
<dbReference type="InterPro" id="IPR016047">
    <property type="entry name" value="M23ase_b-sheet_dom"/>
</dbReference>
<dbReference type="Proteomes" id="UP000253868">
    <property type="component" value="Chromosome"/>
</dbReference>
<evidence type="ECO:0000313" key="3">
    <source>
        <dbReference type="EMBL" id="AXG82668.1"/>
    </source>
</evidence>
<sequence>MMVALRLTWMVYAGLIVGRLAGLPLSWWVVLSPLVVLLALSLGQSSGRGRGKRGLRAGPPPAVEVAVPVAGRWSVLNSPADKVPSHGTHGYGQTYAIDIIAEPAPGARPAFAWLWPVARRNEDFPAFGQPLYAVADATVVHADDHRRDHLSRNSLAGVAYLLLLESAVREMGGAGLIVGNHVVLDLGDGTYAMYAHLQRGSLQVRAGDRVRAGQLLARCGNSGNSSEPHLHFQLMDHPDLDVASGIPFSWRGIGVPANGEVFRAGDASLSPP</sequence>
<dbReference type="KEGG" id="spad:DVK44_17205"/>
<dbReference type="PANTHER" id="PTHR21666">
    <property type="entry name" value="PEPTIDASE-RELATED"/>
    <property type="match status" value="1"/>
</dbReference>
<gene>
    <name evidence="3" type="ORF">DVK44_17205</name>
</gene>
<name>A0A345I144_9ACTN</name>
<dbReference type="OrthoDB" id="9809488at2"/>
<keyword evidence="1" id="KW-0472">Membrane</keyword>
<dbReference type="EMBL" id="CP031194">
    <property type="protein sequence ID" value="AXG82668.1"/>
    <property type="molecule type" value="Genomic_DNA"/>
</dbReference>
<dbReference type="PANTHER" id="PTHR21666:SF270">
    <property type="entry name" value="MUREIN HYDROLASE ACTIVATOR ENVC"/>
    <property type="match status" value="1"/>
</dbReference>
<keyword evidence="1" id="KW-0812">Transmembrane</keyword>
<organism evidence="3 4">
    <name type="scientific">Streptomyces paludis</name>
    <dbReference type="NCBI Taxonomy" id="2282738"/>
    <lineage>
        <taxon>Bacteria</taxon>
        <taxon>Bacillati</taxon>
        <taxon>Actinomycetota</taxon>
        <taxon>Actinomycetes</taxon>
        <taxon>Kitasatosporales</taxon>
        <taxon>Streptomycetaceae</taxon>
        <taxon>Streptomyces</taxon>
    </lineage>
</organism>
<keyword evidence="4" id="KW-1185">Reference proteome</keyword>
<feature type="transmembrane region" description="Helical" evidence="1">
    <location>
        <begin position="25"/>
        <end position="43"/>
    </location>
</feature>
<dbReference type="SUPFAM" id="SSF51261">
    <property type="entry name" value="Duplicated hybrid motif"/>
    <property type="match status" value="1"/>
</dbReference>
<dbReference type="InterPro" id="IPR011055">
    <property type="entry name" value="Dup_hybrid_motif"/>
</dbReference>
<dbReference type="InterPro" id="IPR050570">
    <property type="entry name" value="Cell_wall_metabolism_enzyme"/>
</dbReference>
<evidence type="ECO:0000313" key="4">
    <source>
        <dbReference type="Proteomes" id="UP000253868"/>
    </source>
</evidence>
<feature type="domain" description="M23ase beta-sheet core" evidence="2">
    <location>
        <begin position="174"/>
        <end position="236"/>
    </location>
</feature>
<dbReference type="GO" id="GO:0004222">
    <property type="term" value="F:metalloendopeptidase activity"/>
    <property type="evidence" value="ECO:0007669"/>
    <property type="project" value="TreeGrafter"/>
</dbReference>
<dbReference type="AlphaFoldDB" id="A0A345I144"/>
<keyword evidence="1" id="KW-1133">Transmembrane helix</keyword>
<reference evidence="4" key="1">
    <citation type="submission" date="2018-07" db="EMBL/GenBank/DDBJ databases">
        <authorList>
            <person name="Zhao J."/>
        </authorList>
    </citation>
    <scope>NUCLEOTIDE SEQUENCE [LARGE SCALE GENOMIC DNA]</scope>
    <source>
        <strain evidence="4">GSSD-12</strain>
    </source>
</reference>
<evidence type="ECO:0000259" key="2">
    <source>
        <dbReference type="Pfam" id="PF01551"/>
    </source>
</evidence>
<evidence type="ECO:0000256" key="1">
    <source>
        <dbReference type="SAM" id="Phobius"/>
    </source>
</evidence>
<protein>
    <submittedName>
        <fullName evidence="3">M23 family peptidase</fullName>
    </submittedName>
</protein>
<accession>A0A345I144</accession>
<dbReference type="Pfam" id="PF01551">
    <property type="entry name" value="Peptidase_M23"/>
    <property type="match status" value="1"/>
</dbReference>
<dbReference type="Gene3D" id="2.70.70.10">
    <property type="entry name" value="Glucose Permease (Domain IIA)"/>
    <property type="match status" value="1"/>
</dbReference>
<proteinExistence type="predicted"/>